<dbReference type="AlphaFoldDB" id="A0A3N4IJH3"/>
<keyword evidence="14" id="KW-1185">Reference proteome</keyword>
<dbReference type="CDD" id="cd14136">
    <property type="entry name" value="STKc_SRPK"/>
    <property type="match status" value="1"/>
</dbReference>
<dbReference type="InterPro" id="IPR011009">
    <property type="entry name" value="Kinase-like_dom_sf"/>
</dbReference>
<dbReference type="GO" id="GO:0005524">
    <property type="term" value="F:ATP binding"/>
    <property type="evidence" value="ECO:0007669"/>
    <property type="project" value="UniProtKB-UniRule"/>
</dbReference>
<keyword evidence="6 9" id="KW-0067">ATP-binding</keyword>
<evidence type="ECO:0000256" key="3">
    <source>
        <dbReference type="ARBA" id="ARBA00022679"/>
    </source>
</evidence>
<dbReference type="PANTHER" id="PTHR47634">
    <property type="entry name" value="PROTEIN KINASE DOMAIN-CONTAINING PROTEIN-RELATED"/>
    <property type="match status" value="1"/>
</dbReference>
<feature type="region of interest" description="Disordered" evidence="11">
    <location>
        <begin position="242"/>
        <end position="269"/>
    </location>
</feature>
<comment type="catalytic activity">
    <reaction evidence="7">
        <text>L-threonyl-[protein] + ATP = O-phospho-L-threonyl-[protein] + ADP + H(+)</text>
        <dbReference type="Rhea" id="RHEA:46608"/>
        <dbReference type="Rhea" id="RHEA-COMP:11060"/>
        <dbReference type="Rhea" id="RHEA-COMP:11605"/>
        <dbReference type="ChEBI" id="CHEBI:15378"/>
        <dbReference type="ChEBI" id="CHEBI:30013"/>
        <dbReference type="ChEBI" id="CHEBI:30616"/>
        <dbReference type="ChEBI" id="CHEBI:61977"/>
        <dbReference type="ChEBI" id="CHEBI:456216"/>
        <dbReference type="EC" id="2.7.11.1"/>
    </reaction>
</comment>
<evidence type="ECO:0000313" key="14">
    <source>
        <dbReference type="Proteomes" id="UP000275078"/>
    </source>
</evidence>
<feature type="region of interest" description="Disordered" evidence="11">
    <location>
        <begin position="1"/>
        <end position="22"/>
    </location>
</feature>
<dbReference type="Gene3D" id="3.30.200.20">
    <property type="entry name" value="Phosphorylase Kinase, domain 1"/>
    <property type="match status" value="1"/>
</dbReference>
<dbReference type="FunFam" id="3.30.200.20:FF:000076">
    <property type="entry name" value="CMGC/SRPK protein kinase"/>
    <property type="match status" value="1"/>
</dbReference>
<evidence type="ECO:0000256" key="4">
    <source>
        <dbReference type="ARBA" id="ARBA00022741"/>
    </source>
</evidence>
<dbReference type="GO" id="GO:0005634">
    <property type="term" value="C:nucleus"/>
    <property type="evidence" value="ECO:0007669"/>
    <property type="project" value="TreeGrafter"/>
</dbReference>
<evidence type="ECO:0000259" key="12">
    <source>
        <dbReference type="PROSITE" id="PS50011"/>
    </source>
</evidence>
<evidence type="ECO:0000256" key="10">
    <source>
        <dbReference type="RuleBase" id="RU000304"/>
    </source>
</evidence>
<reference evidence="13 14" key="1">
    <citation type="journal article" date="2018" name="Nat. Ecol. Evol.">
        <title>Pezizomycetes genomes reveal the molecular basis of ectomycorrhizal truffle lifestyle.</title>
        <authorList>
            <person name="Murat C."/>
            <person name="Payen T."/>
            <person name="Noel B."/>
            <person name="Kuo A."/>
            <person name="Morin E."/>
            <person name="Chen J."/>
            <person name="Kohler A."/>
            <person name="Krizsan K."/>
            <person name="Balestrini R."/>
            <person name="Da Silva C."/>
            <person name="Montanini B."/>
            <person name="Hainaut M."/>
            <person name="Levati E."/>
            <person name="Barry K.W."/>
            <person name="Belfiori B."/>
            <person name="Cichocki N."/>
            <person name="Clum A."/>
            <person name="Dockter R.B."/>
            <person name="Fauchery L."/>
            <person name="Guy J."/>
            <person name="Iotti M."/>
            <person name="Le Tacon F."/>
            <person name="Lindquist E.A."/>
            <person name="Lipzen A."/>
            <person name="Malagnac F."/>
            <person name="Mello A."/>
            <person name="Molinier V."/>
            <person name="Miyauchi S."/>
            <person name="Poulain J."/>
            <person name="Riccioni C."/>
            <person name="Rubini A."/>
            <person name="Sitrit Y."/>
            <person name="Splivallo R."/>
            <person name="Traeger S."/>
            <person name="Wang M."/>
            <person name="Zifcakova L."/>
            <person name="Wipf D."/>
            <person name="Zambonelli A."/>
            <person name="Paolocci F."/>
            <person name="Nowrousian M."/>
            <person name="Ottonello S."/>
            <person name="Baldrian P."/>
            <person name="Spatafora J.W."/>
            <person name="Henrissat B."/>
            <person name="Nagy L.G."/>
            <person name="Aury J.M."/>
            <person name="Wincker P."/>
            <person name="Grigoriev I.V."/>
            <person name="Bonfante P."/>
            <person name="Martin F.M."/>
        </authorList>
    </citation>
    <scope>NUCLEOTIDE SEQUENCE [LARGE SCALE GENOMIC DNA]</scope>
    <source>
        <strain evidence="13 14">RN42</strain>
    </source>
</reference>
<dbReference type="PROSITE" id="PS50011">
    <property type="entry name" value="PROTEIN_KINASE_DOM"/>
    <property type="match status" value="1"/>
</dbReference>
<dbReference type="EC" id="2.7.11.1" evidence="1"/>
<dbReference type="Proteomes" id="UP000275078">
    <property type="component" value="Unassembled WGS sequence"/>
</dbReference>
<keyword evidence="5 13" id="KW-0418">Kinase</keyword>
<evidence type="ECO:0000256" key="7">
    <source>
        <dbReference type="ARBA" id="ARBA00047899"/>
    </source>
</evidence>
<dbReference type="STRING" id="1160509.A0A3N4IJH3"/>
<protein>
    <recommendedName>
        <fullName evidence="1">non-specific serine/threonine protein kinase</fullName>
        <ecNumber evidence="1">2.7.11.1</ecNumber>
    </recommendedName>
</protein>
<evidence type="ECO:0000256" key="8">
    <source>
        <dbReference type="ARBA" id="ARBA00048679"/>
    </source>
</evidence>
<proteinExistence type="inferred from homology"/>
<dbReference type="SUPFAM" id="SSF56112">
    <property type="entry name" value="Protein kinase-like (PK-like)"/>
    <property type="match status" value="1"/>
</dbReference>
<sequence length="465" mass="52747">MVEGRQSSLAANEGEDPSVEEEDLKDYASGGYHPVTIGDTFKDGRYTIIRKLGWGHFSTVWLSKDKEQDRHVALKIVRSAAHYTETALDEIKLLKRIVEANPEHPGRRHIVSLLDSFEHQGPNGKHVCMVFEVLGENLLELIRKWRHRGIPVNLVKQITKQVLLGLDYLHRECGIIHTDIKPENVLLEVADVERAIEVLQADPKQSTVKEYDSRFGRSRRKTIVTGSQPLPSPVAISFSSAVGNSNRKEKRTEESNDSKRSHLKGSLDTDSSQRISVKIADLGNACWVHHHFTNDIQTRQYRSPEVILGAKWGASADIWSMGCMVFELLTGDFLFDPQSGNKYGKDDDHIAQIVELLGPIPIELIRAGKWSNEIFTRKGELKHIQKLRYWGLNDVLKEKYAFGDEFAEDISGFLLPMLRLAPSERLTGARLSMHKWLKDTLGMESIHIETESDGIEGWVDEMRKK</sequence>
<name>A0A3N4IJH3_ASCIM</name>
<dbReference type="InterPro" id="IPR017441">
    <property type="entry name" value="Protein_kinase_ATP_BS"/>
</dbReference>
<gene>
    <name evidence="13" type="ORF">BJ508DRAFT_318234</name>
</gene>
<accession>A0A3N4IJH3</accession>
<feature type="domain" description="Protein kinase" evidence="12">
    <location>
        <begin position="46"/>
        <end position="437"/>
    </location>
</feature>
<keyword evidence="3" id="KW-0808">Transferase</keyword>
<evidence type="ECO:0000256" key="11">
    <source>
        <dbReference type="SAM" id="MobiDB-lite"/>
    </source>
</evidence>
<feature type="compositionally biased region" description="Acidic residues" evidence="11">
    <location>
        <begin position="13"/>
        <end position="22"/>
    </location>
</feature>
<dbReference type="GO" id="GO:0005737">
    <property type="term" value="C:cytoplasm"/>
    <property type="evidence" value="ECO:0007669"/>
    <property type="project" value="TreeGrafter"/>
</dbReference>
<feature type="binding site" evidence="9">
    <location>
        <position position="75"/>
    </location>
    <ligand>
        <name>ATP</name>
        <dbReference type="ChEBI" id="CHEBI:30616"/>
    </ligand>
</feature>
<dbReference type="OrthoDB" id="2649at2759"/>
<evidence type="ECO:0000256" key="9">
    <source>
        <dbReference type="PROSITE-ProRule" id="PRU10141"/>
    </source>
</evidence>
<dbReference type="SMART" id="SM00220">
    <property type="entry name" value="S_TKc"/>
    <property type="match status" value="1"/>
</dbReference>
<dbReference type="EMBL" id="ML119676">
    <property type="protein sequence ID" value="RPA81784.1"/>
    <property type="molecule type" value="Genomic_DNA"/>
</dbReference>
<dbReference type="FunFam" id="1.10.510.10:FF:000591">
    <property type="entry name" value="Serine protein kinase Sky1"/>
    <property type="match status" value="1"/>
</dbReference>
<dbReference type="GO" id="GO:0000245">
    <property type="term" value="P:spliceosomal complex assembly"/>
    <property type="evidence" value="ECO:0007669"/>
    <property type="project" value="TreeGrafter"/>
</dbReference>
<evidence type="ECO:0000256" key="2">
    <source>
        <dbReference type="ARBA" id="ARBA00022527"/>
    </source>
</evidence>
<dbReference type="InterPro" id="IPR051334">
    <property type="entry name" value="SRPK"/>
</dbReference>
<feature type="compositionally biased region" description="Polar residues" evidence="11">
    <location>
        <begin position="1"/>
        <end position="10"/>
    </location>
</feature>
<dbReference type="Gene3D" id="1.10.510.10">
    <property type="entry name" value="Transferase(Phosphotransferase) domain 1"/>
    <property type="match status" value="1"/>
</dbReference>
<feature type="compositionally biased region" description="Basic and acidic residues" evidence="11">
    <location>
        <begin position="246"/>
        <end position="260"/>
    </location>
</feature>
<dbReference type="PROSITE" id="PS00107">
    <property type="entry name" value="PROTEIN_KINASE_ATP"/>
    <property type="match status" value="1"/>
</dbReference>
<dbReference type="PROSITE" id="PS00108">
    <property type="entry name" value="PROTEIN_KINASE_ST"/>
    <property type="match status" value="1"/>
</dbReference>
<keyword evidence="2 10" id="KW-0723">Serine/threonine-protein kinase</keyword>
<keyword evidence="4 9" id="KW-0547">Nucleotide-binding</keyword>
<evidence type="ECO:0000256" key="1">
    <source>
        <dbReference type="ARBA" id="ARBA00012513"/>
    </source>
</evidence>
<dbReference type="GO" id="GO:0050684">
    <property type="term" value="P:regulation of mRNA processing"/>
    <property type="evidence" value="ECO:0007669"/>
    <property type="project" value="TreeGrafter"/>
</dbReference>
<dbReference type="PANTHER" id="PTHR47634:SF9">
    <property type="entry name" value="PROTEIN KINASE DOMAIN-CONTAINING PROTEIN-RELATED"/>
    <property type="match status" value="1"/>
</dbReference>
<evidence type="ECO:0000256" key="6">
    <source>
        <dbReference type="ARBA" id="ARBA00022840"/>
    </source>
</evidence>
<dbReference type="InterPro" id="IPR000719">
    <property type="entry name" value="Prot_kinase_dom"/>
</dbReference>
<dbReference type="InterPro" id="IPR008271">
    <property type="entry name" value="Ser/Thr_kinase_AS"/>
</dbReference>
<dbReference type="Pfam" id="PF00069">
    <property type="entry name" value="Pkinase"/>
    <property type="match status" value="2"/>
</dbReference>
<dbReference type="GO" id="GO:0004674">
    <property type="term" value="F:protein serine/threonine kinase activity"/>
    <property type="evidence" value="ECO:0007669"/>
    <property type="project" value="UniProtKB-KW"/>
</dbReference>
<evidence type="ECO:0000313" key="13">
    <source>
        <dbReference type="EMBL" id="RPA81784.1"/>
    </source>
</evidence>
<comment type="similarity">
    <text evidence="10">Belongs to the protein kinase superfamily.</text>
</comment>
<evidence type="ECO:0000256" key="5">
    <source>
        <dbReference type="ARBA" id="ARBA00022777"/>
    </source>
</evidence>
<comment type="catalytic activity">
    <reaction evidence="8">
        <text>L-seryl-[protein] + ATP = O-phospho-L-seryl-[protein] + ADP + H(+)</text>
        <dbReference type="Rhea" id="RHEA:17989"/>
        <dbReference type="Rhea" id="RHEA-COMP:9863"/>
        <dbReference type="Rhea" id="RHEA-COMP:11604"/>
        <dbReference type="ChEBI" id="CHEBI:15378"/>
        <dbReference type="ChEBI" id="CHEBI:29999"/>
        <dbReference type="ChEBI" id="CHEBI:30616"/>
        <dbReference type="ChEBI" id="CHEBI:83421"/>
        <dbReference type="ChEBI" id="CHEBI:456216"/>
        <dbReference type="EC" id="2.7.11.1"/>
    </reaction>
</comment>
<organism evidence="13 14">
    <name type="scientific">Ascobolus immersus RN42</name>
    <dbReference type="NCBI Taxonomy" id="1160509"/>
    <lineage>
        <taxon>Eukaryota</taxon>
        <taxon>Fungi</taxon>
        <taxon>Dikarya</taxon>
        <taxon>Ascomycota</taxon>
        <taxon>Pezizomycotina</taxon>
        <taxon>Pezizomycetes</taxon>
        <taxon>Pezizales</taxon>
        <taxon>Ascobolaceae</taxon>
        <taxon>Ascobolus</taxon>
    </lineage>
</organism>